<proteinExistence type="predicted"/>
<name>A0A9P6XQG3_RHIOR</name>
<dbReference type="InterPro" id="IPR043502">
    <property type="entry name" value="DNA/RNA_pol_sf"/>
</dbReference>
<comment type="caution">
    <text evidence="1">The sequence shown here is derived from an EMBL/GenBank/DDBJ whole genome shotgun (WGS) entry which is preliminary data.</text>
</comment>
<evidence type="ECO:0000313" key="1">
    <source>
        <dbReference type="EMBL" id="KAG1530280.1"/>
    </source>
</evidence>
<dbReference type="Proteomes" id="UP000717996">
    <property type="component" value="Unassembled WGS sequence"/>
</dbReference>
<accession>A0A9P6XQG3</accession>
<dbReference type="Gene3D" id="3.10.10.10">
    <property type="entry name" value="HIV Type 1 Reverse Transcriptase, subunit A, domain 1"/>
    <property type="match status" value="1"/>
</dbReference>
<dbReference type="AlphaFoldDB" id="A0A9P6XQG3"/>
<protein>
    <submittedName>
        <fullName evidence="1">Uncharacterized protein</fullName>
    </submittedName>
</protein>
<gene>
    <name evidence="1" type="ORF">G6F51_013888</name>
</gene>
<dbReference type="SUPFAM" id="SSF56672">
    <property type="entry name" value="DNA/RNA polymerases"/>
    <property type="match status" value="1"/>
</dbReference>
<sequence length="207" mass="24833">MSSNRPPVWTKLERLSTEQQIQRLWKQLWRQWKITWIPRKRKRLFFWRTGLEWSPQHVTQFNEQQQQPKQQQYSISAINHVNEESTKPKIDVQHYSTPSDGIKPGGRLQHFYQEWTQTTTHQWPLSVVRDGYQIQFNSTPQPWRLKMIQLNPVEQQAVKEAVQKFLQADIIEVSPSQSTDCLSNFFTIQESTKRRPILDCQKINNYI</sequence>
<dbReference type="OrthoDB" id="2284295at2759"/>
<evidence type="ECO:0000313" key="2">
    <source>
        <dbReference type="Proteomes" id="UP000717996"/>
    </source>
</evidence>
<dbReference type="EMBL" id="JAANIT010006825">
    <property type="protein sequence ID" value="KAG1530280.1"/>
    <property type="molecule type" value="Genomic_DNA"/>
</dbReference>
<organism evidence="1 2">
    <name type="scientific">Rhizopus oryzae</name>
    <name type="common">Mucormycosis agent</name>
    <name type="synonym">Rhizopus arrhizus var. delemar</name>
    <dbReference type="NCBI Taxonomy" id="64495"/>
    <lineage>
        <taxon>Eukaryota</taxon>
        <taxon>Fungi</taxon>
        <taxon>Fungi incertae sedis</taxon>
        <taxon>Mucoromycota</taxon>
        <taxon>Mucoromycotina</taxon>
        <taxon>Mucoromycetes</taxon>
        <taxon>Mucorales</taxon>
        <taxon>Mucorineae</taxon>
        <taxon>Rhizopodaceae</taxon>
        <taxon>Rhizopus</taxon>
    </lineage>
</organism>
<reference evidence="1" key="1">
    <citation type="journal article" date="2020" name="Microb. Genom.">
        <title>Genetic diversity of clinical and environmental Mucorales isolates obtained from an investigation of mucormycosis cases among solid organ transplant recipients.</title>
        <authorList>
            <person name="Nguyen M.H."/>
            <person name="Kaul D."/>
            <person name="Muto C."/>
            <person name="Cheng S.J."/>
            <person name="Richter R.A."/>
            <person name="Bruno V.M."/>
            <person name="Liu G."/>
            <person name="Beyhan S."/>
            <person name="Sundermann A.J."/>
            <person name="Mounaud S."/>
            <person name="Pasculle A.W."/>
            <person name="Nierman W.C."/>
            <person name="Driscoll E."/>
            <person name="Cumbie R."/>
            <person name="Clancy C.J."/>
            <person name="Dupont C.L."/>
        </authorList>
    </citation>
    <scope>NUCLEOTIDE SEQUENCE</scope>
    <source>
        <strain evidence="1">GL16</strain>
    </source>
</reference>